<sequence>MTYRSRLFQLQRRRIFFFGSEFPSDELRDVFYRMLLHVKDRRFRLLSAFIKESTRALKDELKLLPHFVQDQVPHFENILHLPEHGNFREGCLGAAMENAFLVVLQVGTFIGHHESNRLGLESVASGALVSGLSIGLFGAAAVSTANTLADMVQTGVASLRVSFRLGAYVQDLSQKLESAQPIGNLQSWTHGVTGMSKEAVSEELSKYNAQNGVSNLSKVFISAVDKAFVGVTGPPSRLRAAFDYSQSLRYSNSLPLPVYDGAYHASHIYTADDVTAIVASSSDGLPKFCNTNIPILSSQHGTPFGFTTASDLLRSICNELLTGTAYLDNVTAAIIQHIVGDGPSSCSFNTFRTSLVTKSVIDGINTALPQRTPLDICDIVSWVFDDYGPRQPASTSDAKLAIVGMACRMPGGANDSDQFWECIERGYDACVKAPPDRFGNATQTEYGNFIDRPGSFDAGFFAMSQKAAEQTNATTRLALVTEYEAMEMAGIVPGRTMSSKSSRIGTFFDHGTVPDCVRSFTNAVDAGCTALWTGEVDTVIAGGANVITDLTRDNHAGLCSGNGSILSKTGQCKVWDKDADGYCRAEGVGAVVIKRLEDAEADNDNILAIVLSAATNHSTDAGSITRPQTSAQEANYRQVLRRAGVDPFDVSFVEIHGTGTQAGDAIEAEAVLNVFAPSFPAARRSPDQRLHLGAVKSNIGHGGAAAGISSLIKVLLCFEHGKIPPHIGIKTKINPAIPRDLARRQVALAGAYTPWPSPGGQKRLAVVNSLGASGGIATLLLEDGPEKRLSTAGTSSNYSLNAMAFSAQSRGSLRANLENMLTYLDQHPSIDLVSLSYTLCARRQHHGLRVGTTANSVAGLQKFIKSSLETGLSNIRPVSTDRPSVVFTFTGEGSAYTGSPNLFAECVPFRGQVIQLDSIVRRLGFDSVIPVIDGSASEEYARHPIVGQLTIVVLEIALARYWVTMGIQPCAVVGHSLGEYSAMAVSGVLSASDALFLVGRRAQLTLDKCVLGSYSMLSVRARPQDIETTLKGDSTTANVIYEIACRNGEKDTVLGGCKDAIAGINHVLQAGGYKCVELAMPFAYHTAQMDAIAGEFFSLACNTPFKSSNIPYISSLLAQVVLDAHIIDADYMRRQTRETVNFAGAINEAMKMGIANARTIWIDIGPHPICAAFIKALLPGSKVLSSCRRNEDNNDTLTKSLVQLHLNGLEPTWSEHFRSREDNCTVLRLPKYSWDEKKY</sequence>
<proteinExistence type="predicted"/>
<protein>
    <submittedName>
        <fullName evidence="2">Thiolase-like protein</fullName>
    </submittedName>
</protein>
<dbReference type="AlphaFoldDB" id="A0A9P4JX96"/>
<dbReference type="Proteomes" id="UP000800093">
    <property type="component" value="Unassembled WGS sequence"/>
</dbReference>
<dbReference type="InterPro" id="IPR014030">
    <property type="entry name" value="Ketoacyl_synth_N"/>
</dbReference>
<dbReference type="GO" id="GO:0044550">
    <property type="term" value="P:secondary metabolite biosynthetic process"/>
    <property type="evidence" value="ECO:0007669"/>
    <property type="project" value="TreeGrafter"/>
</dbReference>
<dbReference type="InterPro" id="IPR050091">
    <property type="entry name" value="PKS_NRPS_Biosynth_Enz"/>
</dbReference>
<gene>
    <name evidence="2" type="ORF">CC78DRAFT_595546</name>
</gene>
<feature type="domain" description="Ketosynthase family 3 (KS3)" evidence="1">
    <location>
        <begin position="397"/>
        <end position="783"/>
    </location>
</feature>
<dbReference type="Gene3D" id="3.40.47.10">
    <property type="match status" value="2"/>
</dbReference>
<dbReference type="SMART" id="SM00827">
    <property type="entry name" value="PKS_AT"/>
    <property type="match status" value="1"/>
</dbReference>
<dbReference type="PANTHER" id="PTHR43775:SF24">
    <property type="entry name" value="NON-REDUCING POLYKETIDE SYNTHASE APTA-RELATED"/>
    <property type="match status" value="1"/>
</dbReference>
<dbReference type="Pfam" id="PF22621">
    <property type="entry name" value="CurL-like_PKS_C"/>
    <property type="match status" value="1"/>
</dbReference>
<evidence type="ECO:0000259" key="1">
    <source>
        <dbReference type="PROSITE" id="PS52004"/>
    </source>
</evidence>
<dbReference type="InterPro" id="IPR020841">
    <property type="entry name" value="PKS_Beta-ketoAc_synthase_dom"/>
</dbReference>
<keyword evidence="3" id="KW-1185">Reference proteome</keyword>
<organism evidence="2 3">
    <name type="scientific">Lojkania enalia</name>
    <dbReference type="NCBI Taxonomy" id="147567"/>
    <lineage>
        <taxon>Eukaryota</taxon>
        <taxon>Fungi</taxon>
        <taxon>Dikarya</taxon>
        <taxon>Ascomycota</taxon>
        <taxon>Pezizomycotina</taxon>
        <taxon>Dothideomycetes</taxon>
        <taxon>Pleosporomycetidae</taxon>
        <taxon>Pleosporales</taxon>
        <taxon>Pleosporales incertae sedis</taxon>
        <taxon>Lojkania</taxon>
    </lineage>
</organism>
<dbReference type="EMBL" id="ML986769">
    <property type="protein sequence ID" value="KAF2258308.1"/>
    <property type="molecule type" value="Genomic_DNA"/>
</dbReference>
<dbReference type="FunFam" id="3.40.366.10:FF:000017">
    <property type="entry name" value="Non-reducing polyketide synthase aptA"/>
    <property type="match status" value="1"/>
</dbReference>
<dbReference type="InterPro" id="IPR032088">
    <property type="entry name" value="SAT"/>
</dbReference>
<dbReference type="Pfam" id="PF00109">
    <property type="entry name" value="ketoacyl-synt"/>
    <property type="match status" value="2"/>
</dbReference>
<evidence type="ECO:0000313" key="3">
    <source>
        <dbReference type="Proteomes" id="UP000800093"/>
    </source>
</evidence>
<dbReference type="CDD" id="cd00833">
    <property type="entry name" value="PKS"/>
    <property type="match status" value="1"/>
</dbReference>
<reference evidence="3" key="1">
    <citation type="journal article" date="2020" name="Stud. Mycol.">
        <title>101 Dothideomycetes genomes: A test case for predicting lifestyles and emergence of pathogens.</title>
        <authorList>
            <person name="Haridas S."/>
            <person name="Albert R."/>
            <person name="Binder M."/>
            <person name="Bloem J."/>
            <person name="LaButti K."/>
            <person name="Salamov A."/>
            <person name="Andreopoulos B."/>
            <person name="Baker S."/>
            <person name="Barry K."/>
            <person name="Bills G."/>
            <person name="Bluhm B."/>
            <person name="Cannon C."/>
            <person name="Castanera R."/>
            <person name="Culley D."/>
            <person name="Daum C."/>
            <person name="Ezra D."/>
            <person name="Gonzalez J."/>
            <person name="Henrissat B."/>
            <person name="Kuo A."/>
            <person name="Liang C."/>
            <person name="Lipzen A."/>
            <person name="Lutzoni F."/>
            <person name="Magnuson J."/>
            <person name="Mondo S."/>
            <person name="Nolan M."/>
            <person name="Ohm R."/>
            <person name="Pangilinan J."/>
            <person name="Park H.-J."/>
            <person name="Ramirez L."/>
            <person name="Alfaro M."/>
            <person name="Sun H."/>
            <person name="Tritt A."/>
            <person name="Yoshinaga Y."/>
            <person name="Zwiers L.-H."/>
            <person name="Turgeon B."/>
            <person name="Goodwin S."/>
            <person name="Spatafora J."/>
            <person name="Crous P."/>
            <person name="Grigoriev I."/>
        </authorList>
    </citation>
    <scope>NUCLEOTIDE SEQUENCE [LARGE SCALE GENOMIC DNA]</scope>
    <source>
        <strain evidence="3">CBS 304.66</strain>
    </source>
</reference>
<dbReference type="Gene3D" id="3.30.70.3290">
    <property type="match status" value="1"/>
</dbReference>
<dbReference type="GO" id="GO:0006633">
    <property type="term" value="P:fatty acid biosynthetic process"/>
    <property type="evidence" value="ECO:0007669"/>
    <property type="project" value="TreeGrafter"/>
</dbReference>
<dbReference type="PANTHER" id="PTHR43775">
    <property type="entry name" value="FATTY ACID SYNTHASE"/>
    <property type="match status" value="1"/>
</dbReference>
<dbReference type="Pfam" id="PF02801">
    <property type="entry name" value="Ketoacyl-synt_C"/>
    <property type="match status" value="1"/>
</dbReference>
<dbReference type="GO" id="GO:0004312">
    <property type="term" value="F:fatty acid synthase activity"/>
    <property type="evidence" value="ECO:0007669"/>
    <property type="project" value="TreeGrafter"/>
</dbReference>
<dbReference type="InterPro" id="IPR001227">
    <property type="entry name" value="Ac_transferase_dom_sf"/>
</dbReference>
<dbReference type="InterPro" id="IPR016035">
    <property type="entry name" value="Acyl_Trfase/lysoPLipase"/>
</dbReference>
<dbReference type="OrthoDB" id="329835at2759"/>
<name>A0A9P4JX96_9PLEO</name>
<dbReference type="Gene3D" id="3.40.366.10">
    <property type="entry name" value="Malonyl-Coenzyme A Acyl Carrier Protein, domain 2"/>
    <property type="match status" value="2"/>
</dbReference>
<dbReference type="InterPro" id="IPR014043">
    <property type="entry name" value="Acyl_transferase_dom"/>
</dbReference>
<dbReference type="SMART" id="SM00825">
    <property type="entry name" value="PKS_KS"/>
    <property type="match status" value="1"/>
</dbReference>
<comment type="caution">
    <text evidence="2">The sequence shown here is derived from an EMBL/GenBank/DDBJ whole genome shotgun (WGS) entry which is preliminary data.</text>
</comment>
<dbReference type="InterPro" id="IPR016039">
    <property type="entry name" value="Thiolase-like"/>
</dbReference>
<evidence type="ECO:0000313" key="2">
    <source>
        <dbReference type="EMBL" id="KAF2258308.1"/>
    </source>
</evidence>
<dbReference type="PROSITE" id="PS52004">
    <property type="entry name" value="KS3_2"/>
    <property type="match status" value="1"/>
</dbReference>
<dbReference type="Pfam" id="PF16073">
    <property type="entry name" value="SAT"/>
    <property type="match status" value="1"/>
</dbReference>
<dbReference type="SUPFAM" id="SSF53901">
    <property type="entry name" value="Thiolase-like"/>
    <property type="match status" value="1"/>
</dbReference>
<dbReference type="InterPro" id="IPR014031">
    <property type="entry name" value="Ketoacyl_synth_C"/>
</dbReference>
<dbReference type="Pfam" id="PF00698">
    <property type="entry name" value="Acyl_transf_1"/>
    <property type="match status" value="1"/>
</dbReference>
<dbReference type="Gene3D" id="3.30.70.250">
    <property type="entry name" value="Malonyl-CoA ACP transacylase, ACP-binding"/>
    <property type="match status" value="1"/>
</dbReference>
<accession>A0A9P4JX96</accession>
<dbReference type="SUPFAM" id="SSF52151">
    <property type="entry name" value="FabD/lysophospholipase-like"/>
    <property type="match status" value="1"/>
</dbReference>